<evidence type="ECO:0000259" key="1">
    <source>
        <dbReference type="Pfam" id="PF08241"/>
    </source>
</evidence>
<organism evidence="2 3">
    <name type="scientific">Candidatus Phycosocius bacilliformis</name>
    <dbReference type="NCBI Taxonomy" id="1445552"/>
    <lineage>
        <taxon>Bacteria</taxon>
        <taxon>Pseudomonadati</taxon>
        <taxon>Pseudomonadota</taxon>
        <taxon>Alphaproteobacteria</taxon>
        <taxon>Caulobacterales</taxon>
        <taxon>Caulobacterales incertae sedis</taxon>
        <taxon>Candidatus Phycosocius</taxon>
    </lineage>
</organism>
<reference evidence="2 3" key="1">
    <citation type="journal article" date="2018" name="Genome Announc.">
        <title>Draft Genome Sequence of "Candidatus Phycosocius bacilliformis," an Alphaproteobacterial Ectosymbiont of the Hydrocarbon-Producing Green Alga Botryococcus braunii.</title>
        <authorList>
            <person name="Tanabe Y."/>
            <person name="Yamaguchi H."/>
            <person name="Watanabe M.M."/>
        </authorList>
    </citation>
    <scope>NUCLEOTIDE SEQUENCE [LARGE SCALE GENOMIC DNA]</scope>
    <source>
        <strain evidence="2 3">BOTRYCO-2</strain>
    </source>
</reference>
<feature type="domain" description="Methyltransferase type 11" evidence="1">
    <location>
        <begin position="43"/>
        <end position="129"/>
    </location>
</feature>
<evidence type="ECO:0000313" key="3">
    <source>
        <dbReference type="Proteomes" id="UP000245086"/>
    </source>
</evidence>
<dbReference type="EMBL" id="BFBR01000003">
    <property type="protein sequence ID" value="GBF57467.1"/>
    <property type="molecule type" value="Genomic_DNA"/>
</dbReference>
<dbReference type="InterPro" id="IPR029063">
    <property type="entry name" value="SAM-dependent_MTases_sf"/>
</dbReference>
<evidence type="ECO:0000313" key="2">
    <source>
        <dbReference type="EMBL" id="GBF57467.1"/>
    </source>
</evidence>
<dbReference type="CDD" id="cd02440">
    <property type="entry name" value="AdoMet_MTases"/>
    <property type="match status" value="1"/>
</dbReference>
<dbReference type="InterPro" id="IPR013216">
    <property type="entry name" value="Methyltransf_11"/>
</dbReference>
<dbReference type="Pfam" id="PF08241">
    <property type="entry name" value="Methyltransf_11"/>
    <property type="match status" value="1"/>
</dbReference>
<proteinExistence type="predicted"/>
<name>A0A2P2E8S3_9PROT</name>
<sequence length="239" mass="26239">MRVDVLALQSFYASPLGLTAQAMVGRRIIDAWGDCQGLDVLGFGYATPFLSPWLERARRVTALMPATQGVERWPSVGPNLACIGDEDRMPFTEAVFDRIICVHALEEAENPRGLLRELWRLLAPEGRLMMAVANRGGIWARAESTPFGQGRPYSRSQLSTLLADAMFQPMAWSRALYAPPLAWKMTTGGAAETWEGVGERVWPALGGLILVDAVKRLYADSLPGQGRRVLLAQPAAARF</sequence>
<keyword evidence="3" id="KW-1185">Reference proteome</keyword>
<dbReference type="AlphaFoldDB" id="A0A2P2E8S3"/>
<gene>
    <name evidence="2" type="ORF">PbB2_01134</name>
</gene>
<accession>A0A2P2E8S3</accession>
<dbReference type="Gene3D" id="3.40.50.150">
    <property type="entry name" value="Vaccinia Virus protein VP39"/>
    <property type="match status" value="1"/>
</dbReference>
<dbReference type="Proteomes" id="UP000245086">
    <property type="component" value="Unassembled WGS sequence"/>
</dbReference>
<dbReference type="OrthoDB" id="9800231at2"/>
<dbReference type="SUPFAM" id="SSF53335">
    <property type="entry name" value="S-adenosyl-L-methionine-dependent methyltransferases"/>
    <property type="match status" value="1"/>
</dbReference>
<comment type="caution">
    <text evidence="2">The sequence shown here is derived from an EMBL/GenBank/DDBJ whole genome shotgun (WGS) entry which is preliminary data.</text>
</comment>
<dbReference type="GO" id="GO:0008757">
    <property type="term" value="F:S-adenosylmethionine-dependent methyltransferase activity"/>
    <property type="evidence" value="ECO:0007669"/>
    <property type="project" value="InterPro"/>
</dbReference>
<dbReference type="RefSeq" id="WP_108984357.1">
    <property type="nucleotide sequence ID" value="NZ_BFBR01000003.1"/>
</dbReference>
<protein>
    <recommendedName>
        <fullName evidence="1">Methyltransferase type 11 domain-containing protein</fullName>
    </recommendedName>
</protein>